<proteinExistence type="predicted"/>
<sequence length="300" mass="30868">MAMLPLLAFLLVTAALGTGKTHAANMDPCAAPSAVAKGEAFSIGLAVWPKANASQWREKHPCRPEDGSALTGASVAYFRVETDRLTVLRLGREDETRMREAAGQGQGVTMAAFQGANARQSLVRSEARTVHDPKFGRVTALVLIARLEKGALKFAQWHDIGCGACGGNGAGYCVEHTSEDSDARVGRSCADSEKECTCEGDSCTLGVEKEPLDLNNKHAGRCRLAIYVAFSGTDVHGAPLTSALQVQKLGQYSLTGLYQEGSAKGAGVAGAAVGGASGAVGSATDGAGGLVNNAGGVFGR</sequence>
<feature type="signal peptide" evidence="1">
    <location>
        <begin position="1"/>
        <end position="23"/>
    </location>
</feature>
<evidence type="ECO:0000256" key="1">
    <source>
        <dbReference type="SAM" id="SignalP"/>
    </source>
</evidence>
<evidence type="ECO:0000313" key="2">
    <source>
        <dbReference type="EMBL" id="GHP03460.1"/>
    </source>
</evidence>
<dbReference type="Proteomes" id="UP000660262">
    <property type="component" value="Unassembled WGS sequence"/>
</dbReference>
<feature type="chain" id="PRO_5032314312" evidence="1">
    <location>
        <begin position="24"/>
        <end position="300"/>
    </location>
</feature>
<keyword evidence="3" id="KW-1185">Reference proteome</keyword>
<protein>
    <submittedName>
        <fullName evidence="2">Uncharacterized protein</fullName>
    </submittedName>
</protein>
<dbReference type="OrthoDB" id="1885051at2759"/>
<accession>A0A830HC26</accession>
<organism evidence="2 3">
    <name type="scientific">Pycnococcus provasolii</name>
    <dbReference type="NCBI Taxonomy" id="41880"/>
    <lineage>
        <taxon>Eukaryota</taxon>
        <taxon>Viridiplantae</taxon>
        <taxon>Chlorophyta</taxon>
        <taxon>Pseudoscourfieldiophyceae</taxon>
        <taxon>Pseudoscourfieldiales</taxon>
        <taxon>Pycnococcaceae</taxon>
        <taxon>Pycnococcus</taxon>
    </lineage>
</organism>
<reference evidence="2" key="1">
    <citation type="submission" date="2020-10" db="EMBL/GenBank/DDBJ databases">
        <title>Unveiling of a novel bifunctional photoreceptor, Dualchrome1, isolated from a cosmopolitan green alga.</title>
        <authorList>
            <person name="Suzuki S."/>
            <person name="Kawachi M."/>
        </authorList>
    </citation>
    <scope>NUCLEOTIDE SEQUENCE</scope>
    <source>
        <strain evidence="2">NIES 2893</strain>
    </source>
</reference>
<dbReference type="AlphaFoldDB" id="A0A830HC26"/>
<keyword evidence="1" id="KW-0732">Signal</keyword>
<comment type="caution">
    <text evidence="2">The sequence shown here is derived from an EMBL/GenBank/DDBJ whole genome shotgun (WGS) entry which is preliminary data.</text>
</comment>
<dbReference type="EMBL" id="BNJQ01000005">
    <property type="protein sequence ID" value="GHP03460.1"/>
    <property type="molecule type" value="Genomic_DNA"/>
</dbReference>
<name>A0A830HC26_9CHLO</name>
<evidence type="ECO:0000313" key="3">
    <source>
        <dbReference type="Proteomes" id="UP000660262"/>
    </source>
</evidence>
<gene>
    <name evidence="2" type="ORF">PPROV_000221500</name>
</gene>